<protein>
    <submittedName>
        <fullName evidence="2">Uncharacterized protein</fullName>
    </submittedName>
</protein>
<proteinExistence type="predicted"/>
<reference evidence="2" key="1">
    <citation type="submission" date="2022-11" db="UniProtKB">
        <authorList>
            <consortium name="WormBaseParasite"/>
        </authorList>
    </citation>
    <scope>IDENTIFICATION</scope>
</reference>
<evidence type="ECO:0000313" key="2">
    <source>
        <dbReference type="WBParaSite" id="nRc.2.0.1.t19222-RA"/>
    </source>
</evidence>
<accession>A0A915J0K3</accession>
<dbReference type="Proteomes" id="UP000887565">
    <property type="component" value="Unplaced"/>
</dbReference>
<organism evidence="1 2">
    <name type="scientific">Romanomermis culicivorax</name>
    <name type="common">Nematode worm</name>
    <dbReference type="NCBI Taxonomy" id="13658"/>
    <lineage>
        <taxon>Eukaryota</taxon>
        <taxon>Metazoa</taxon>
        <taxon>Ecdysozoa</taxon>
        <taxon>Nematoda</taxon>
        <taxon>Enoplea</taxon>
        <taxon>Dorylaimia</taxon>
        <taxon>Mermithida</taxon>
        <taxon>Mermithoidea</taxon>
        <taxon>Mermithidae</taxon>
        <taxon>Romanomermis</taxon>
    </lineage>
</organism>
<sequence length="92" mass="10727">MQSTARKRRERKFSFGSVGRYGRSFFAQLQLSESFKPLMVRSVPSKKQGLCQDHNYDLQGDNCQQINAVIEEIKLKLNDMTFSNHLDRVENE</sequence>
<evidence type="ECO:0000313" key="1">
    <source>
        <dbReference type="Proteomes" id="UP000887565"/>
    </source>
</evidence>
<dbReference type="WBParaSite" id="nRc.2.0.1.t19222-RA">
    <property type="protein sequence ID" value="nRc.2.0.1.t19222-RA"/>
    <property type="gene ID" value="nRc.2.0.1.g19222"/>
</dbReference>
<name>A0A915J0K3_ROMCU</name>
<keyword evidence="1" id="KW-1185">Reference proteome</keyword>
<dbReference type="AlphaFoldDB" id="A0A915J0K3"/>